<accession>A0A089NWR6</accession>
<evidence type="ECO:0000256" key="1">
    <source>
        <dbReference type="SAM" id="MobiDB-lite"/>
    </source>
</evidence>
<feature type="compositionally biased region" description="Low complexity" evidence="1">
    <location>
        <begin position="14"/>
        <end position="23"/>
    </location>
</feature>
<evidence type="ECO:0000313" key="2">
    <source>
        <dbReference type="EMBL" id="AIQ92356.1"/>
    </source>
</evidence>
<dbReference type="AlphaFoldDB" id="A0A089NWR6"/>
<gene>
    <name evidence="2" type="ORF">MOC_4601</name>
</gene>
<dbReference type="EMBL" id="CP003811">
    <property type="protein sequence ID" value="AIQ92356.1"/>
    <property type="molecule type" value="Genomic_DNA"/>
</dbReference>
<organism evidence="2 3">
    <name type="scientific">Methylobacterium oryzae CBMB20</name>
    <dbReference type="NCBI Taxonomy" id="693986"/>
    <lineage>
        <taxon>Bacteria</taxon>
        <taxon>Pseudomonadati</taxon>
        <taxon>Pseudomonadota</taxon>
        <taxon>Alphaproteobacteria</taxon>
        <taxon>Hyphomicrobiales</taxon>
        <taxon>Methylobacteriaceae</taxon>
        <taxon>Methylobacterium</taxon>
    </lineage>
</organism>
<sequence>MSGAPDRRPRRAGAGRAGRTPRASLPDCDHGIGARPSGCRDGPKRACRPRRLRGVFEASSGRLRGRAIPRAGRNRG</sequence>
<feature type="region of interest" description="Disordered" evidence="1">
    <location>
        <begin position="1"/>
        <end position="46"/>
    </location>
</feature>
<dbReference type="KEGG" id="mor:MOC_4601"/>
<keyword evidence="3" id="KW-1185">Reference proteome</keyword>
<proteinExistence type="predicted"/>
<dbReference type="Proteomes" id="UP000029492">
    <property type="component" value="Chromosome"/>
</dbReference>
<reference evidence="2 3" key="1">
    <citation type="journal article" date="2014" name="PLoS ONE">
        <title>Genome Information of Methylobacterium oryzae, a Plant-Probiotic Methylotroph in the Phyllosphere.</title>
        <authorList>
            <person name="Kwak M.J."/>
            <person name="Jeong H."/>
            <person name="Madhaiyan M."/>
            <person name="Lee Y."/>
            <person name="Sa T.M."/>
            <person name="Oh T.K."/>
            <person name="Kim J.F."/>
        </authorList>
    </citation>
    <scope>NUCLEOTIDE SEQUENCE [LARGE SCALE GENOMIC DNA]</scope>
    <source>
        <strain evidence="2 3">CBMB20</strain>
    </source>
</reference>
<dbReference type="HOGENOM" id="CLU_2650322_0_0_5"/>
<name>A0A089NWR6_9HYPH</name>
<protein>
    <submittedName>
        <fullName evidence="2">Protein of unassigned function</fullName>
    </submittedName>
</protein>
<evidence type="ECO:0000313" key="3">
    <source>
        <dbReference type="Proteomes" id="UP000029492"/>
    </source>
</evidence>